<evidence type="ECO:0000313" key="1">
    <source>
        <dbReference type="EMBL" id="JAD95101.1"/>
    </source>
</evidence>
<sequence>MRYSEQAVLISVRGGNLNYFISCRRDLITRHVHTKRPHAATFYTDY</sequence>
<dbReference type="AlphaFoldDB" id="A0A0A9LXE2"/>
<dbReference type="EMBL" id="GBRH01202794">
    <property type="protein sequence ID" value="JAD95101.1"/>
    <property type="molecule type" value="Transcribed_RNA"/>
</dbReference>
<proteinExistence type="predicted"/>
<reference evidence="1" key="2">
    <citation type="journal article" date="2015" name="Data Brief">
        <title>Shoot transcriptome of the giant reed, Arundo donax.</title>
        <authorList>
            <person name="Barrero R.A."/>
            <person name="Guerrero F.D."/>
            <person name="Moolhuijzen P."/>
            <person name="Goolsby J.A."/>
            <person name="Tidwell J."/>
            <person name="Bellgard S.E."/>
            <person name="Bellgard M.I."/>
        </authorList>
    </citation>
    <scope>NUCLEOTIDE SEQUENCE</scope>
    <source>
        <tissue evidence="1">Shoot tissue taken approximately 20 cm above the soil surface</tissue>
    </source>
</reference>
<protein>
    <submittedName>
        <fullName evidence="1">Uncharacterized protein</fullName>
    </submittedName>
</protein>
<accession>A0A0A9LXE2</accession>
<reference evidence="1" key="1">
    <citation type="submission" date="2014-09" db="EMBL/GenBank/DDBJ databases">
        <authorList>
            <person name="Magalhaes I.L.F."/>
            <person name="Oliveira U."/>
            <person name="Santos F.R."/>
            <person name="Vidigal T.H.D.A."/>
            <person name="Brescovit A.D."/>
            <person name="Santos A.J."/>
        </authorList>
    </citation>
    <scope>NUCLEOTIDE SEQUENCE</scope>
    <source>
        <tissue evidence="1">Shoot tissue taken approximately 20 cm above the soil surface</tissue>
    </source>
</reference>
<name>A0A0A9LXE2_ARUDO</name>
<organism evidence="1">
    <name type="scientific">Arundo donax</name>
    <name type="common">Giant reed</name>
    <name type="synonym">Donax arundinaceus</name>
    <dbReference type="NCBI Taxonomy" id="35708"/>
    <lineage>
        <taxon>Eukaryota</taxon>
        <taxon>Viridiplantae</taxon>
        <taxon>Streptophyta</taxon>
        <taxon>Embryophyta</taxon>
        <taxon>Tracheophyta</taxon>
        <taxon>Spermatophyta</taxon>
        <taxon>Magnoliopsida</taxon>
        <taxon>Liliopsida</taxon>
        <taxon>Poales</taxon>
        <taxon>Poaceae</taxon>
        <taxon>PACMAD clade</taxon>
        <taxon>Arundinoideae</taxon>
        <taxon>Arundineae</taxon>
        <taxon>Arundo</taxon>
    </lineage>
</organism>